<keyword evidence="6" id="KW-1185">Reference proteome</keyword>
<dbReference type="SUPFAM" id="SSF116734">
    <property type="entry name" value="DNA methylase specificity domain"/>
    <property type="match status" value="2"/>
</dbReference>
<dbReference type="AlphaFoldDB" id="A0A1X9SSA8"/>
<dbReference type="Proteomes" id="UP000194309">
    <property type="component" value="Chromosome"/>
</dbReference>
<proteinExistence type="inferred from homology"/>
<comment type="similarity">
    <text evidence="1">Belongs to the type-I restriction system S methylase family.</text>
</comment>
<accession>A0A1X9SSA8</accession>
<dbReference type="EMBL" id="CP018788">
    <property type="protein sequence ID" value="ARQ99115.1"/>
    <property type="molecule type" value="Genomic_DNA"/>
</dbReference>
<evidence type="ECO:0000313" key="5">
    <source>
        <dbReference type="EMBL" id="ARQ99115.1"/>
    </source>
</evidence>
<dbReference type="InterPro" id="IPR044946">
    <property type="entry name" value="Restrct_endonuc_typeI_TRD_sf"/>
</dbReference>
<gene>
    <name evidence="5" type="primary">hsdS3</name>
    <name evidence="5" type="ORF">CIGN_0827</name>
</gene>
<evidence type="ECO:0000313" key="6">
    <source>
        <dbReference type="Proteomes" id="UP000194309"/>
    </source>
</evidence>
<dbReference type="Gene3D" id="3.90.220.20">
    <property type="entry name" value="DNA methylase specificity domains"/>
    <property type="match status" value="2"/>
</dbReference>
<evidence type="ECO:0000256" key="1">
    <source>
        <dbReference type="ARBA" id="ARBA00010923"/>
    </source>
</evidence>
<protein>
    <submittedName>
        <fullName evidence="5">Type I restriction/modification system, S subunit</fullName>
    </submittedName>
</protein>
<keyword evidence="2" id="KW-0680">Restriction system</keyword>
<dbReference type="PANTHER" id="PTHR43140">
    <property type="entry name" value="TYPE-1 RESTRICTION ENZYME ECOKI SPECIFICITY PROTEIN"/>
    <property type="match status" value="1"/>
</dbReference>
<sequence>MAKIKKDTNLRKSILQAAITGQLISNVEGETKTGKELLDKIIEERNAKLLAQWEEAKKKNPKAKKPAPIVPSEITEDEIPFEIPKSWCWCRLGDVAFIARGGSPRPINEYLTNDSDGYNWIKISDTDKGGKYINSTKQRIKKEGLYKTRLIHKGDFLLTNSMSFGRPYISNIEGCIHDGWLVFSFPNNCIISDFIYHLLSSSFIYKQFADSAAGAVVQNLNTDKVIETILPLPPLAVQNAIVAKLEEVLPLVDAYENAVLQKEELKTALPDKVKKAILQEAIQGKLTKSWRKTTTIEESGKQLLDRIIEERNAKLLADWEEAKKKNPKAKKPAPIVASEIAEDEIPFEIPESWCWCRLGDVFSTMSGLGYKKDVLVEKSEKMIRVLRGGNILDTSYIFKPDDIMISDKYVKPELFLKKNYLITPAVTSLEHIGKIGYVEKDYTDTVVGGFVLMLIPHYHNEILSKYFLYLFGTRWLRDMCKEITNKSGQAFYNLSRDKLLQLQIPLPPLAEQEKIVEIIEQMLPLCEKLG</sequence>
<name>A0A1X9SSA8_9BACT</name>
<organism evidence="5 6">
    <name type="scientific">Campylobacter devanensis</name>
    <dbReference type="NCBI Taxonomy" id="3161138"/>
    <lineage>
        <taxon>Bacteria</taxon>
        <taxon>Pseudomonadati</taxon>
        <taxon>Campylobacterota</taxon>
        <taxon>Epsilonproteobacteria</taxon>
        <taxon>Campylobacterales</taxon>
        <taxon>Campylobacteraceae</taxon>
        <taxon>Campylobacter</taxon>
    </lineage>
</organism>
<dbReference type="InterPro" id="IPR000055">
    <property type="entry name" value="Restrct_endonuc_typeI_TRD"/>
</dbReference>
<dbReference type="CDD" id="cd17252">
    <property type="entry name" value="RMtype1_S_EcoKI-TRD1-CR1_like"/>
    <property type="match status" value="1"/>
</dbReference>
<keyword evidence="3" id="KW-0238">DNA-binding</keyword>
<dbReference type="Pfam" id="PF01420">
    <property type="entry name" value="Methylase_S"/>
    <property type="match status" value="2"/>
</dbReference>
<dbReference type="CDD" id="cd17283">
    <property type="entry name" value="RMtype1_S_Hpy180ORF7835P_TRD2-CR2_like"/>
    <property type="match status" value="1"/>
</dbReference>
<dbReference type="InterPro" id="IPR051212">
    <property type="entry name" value="Type-I_RE_S_subunit"/>
</dbReference>
<dbReference type="PANTHER" id="PTHR43140:SF1">
    <property type="entry name" value="TYPE I RESTRICTION ENZYME ECOKI SPECIFICITY SUBUNIT"/>
    <property type="match status" value="1"/>
</dbReference>
<evidence type="ECO:0000256" key="2">
    <source>
        <dbReference type="ARBA" id="ARBA00022747"/>
    </source>
</evidence>
<dbReference type="REBASE" id="201154">
    <property type="entry name" value="S.Csp13003ORF829P"/>
</dbReference>
<dbReference type="KEGG" id="cdev:CIGN_0827"/>
<evidence type="ECO:0000256" key="3">
    <source>
        <dbReference type="ARBA" id="ARBA00023125"/>
    </source>
</evidence>
<dbReference type="GO" id="GO:0009307">
    <property type="term" value="P:DNA restriction-modification system"/>
    <property type="evidence" value="ECO:0007669"/>
    <property type="project" value="UniProtKB-KW"/>
</dbReference>
<feature type="domain" description="Type I restriction modification DNA specificity" evidence="4">
    <location>
        <begin position="84"/>
        <end position="249"/>
    </location>
</feature>
<dbReference type="GO" id="GO:0003677">
    <property type="term" value="F:DNA binding"/>
    <property type="evidence" value="ECO:0007669"/>
    <property type="project" value="UniProtKB-KW"/>
</dbReference>
<feature type="domain" description="Type I restriction modification DNA specificity" evidence="4">
    <location>
        <begin position="350"/>
        <end position="522"/>
    </location>
</feature>
<dbReference type="STRING" id="1660064.CIGN_0827"/>
<reference evidence="5 6" key="1">
    <citation type="journal article" date="2017" name="Genome Biol. Evol.">
        <title>Comparative Genomic Analysis Identifies a Campylobacter Clade Deficient in Selenium Metabolism.</title>
        <authorList>
            <person name="Miller W.G."/>
            <person name="Yee E."/>
            <person name="Lopes B.S."/>
            <person name="Chapman M.H."/>
            <person name="Huynh S."/>
            <person name="Bono J.L."/>
            <person name="Parker C.T."/>
            <person name="Strachan N.J.C."/>
            <person name="Forbes K.J."/>
        </authorList>
    </citation>
    <scope>NUCLEOTIDE SEQUENCE [LARGE SCALE GENOMIC DNA]</scope>
    <source>
        <strain evidence="5 6">NCTC 13003</strain>
    </source>
</reference>
<evidence type="ECO:0000259" key="4">
    <source>
        <dbReference type="Pfam" id="PF01420"/>
    </source>
</evidence>